<dbReference type="OrthoDB" id="4483229at2759"/>
<reference evidence="2" key="1">
    <citation type="journal article" date="2020" name="Stud. Mycol.">
        <title>101 Dothideomycetes genomes: a test case for predicting lifestyles and emergence of pathogens.</title>
        <authorList>
            <person name="Haridas S."/>
            <person name="Albert R."/>
            <person name="Binder M."/>
            <person name="Bloem J."/>
            <person name="Labutti K."/>
            <person name="Salamov A."/>
            <person name="Andreopoulos B."/>
            <person name="Baker S."/>
            <person name="Barry K."/>
            <person name="Bills G."/>
            <person name="Bluhm B."/>
            <person name="Cannon C."/>
            <person name="Castanera R."/>
            <person name="Culley D."/>
            <person name="Daum C."/>
            <person name="Ezra D."/>
            <person name="Gonzalez J."/>
            <person name="Henrissat B."/>
            <person name="Kuo A."/>
            <person name="Liang C."/>
            <person name="Lipzen A."/>
            <person name="Lutzoni F."/>
            <person name="Magnuson J."/>
            <person name="Mondo S."/>
            <person name="Nolan M."/>
            <person name="Ohm R."/>
            <person name="Pangilinan J."/>
            <person name="Park H.-J."/>
            <person name="Ramirez L."/>
            <person name="Alfaro M."/>
            <person name="Sun H."/>
            <person name="Tritt A."/>
            <person name="Yoshinaga Y."/>
            <person name="Zwiers L.-H."/>
            <person name="Turgeon B."/>
            <person name="Goodwin S."/>
            <person name="Spatafora J."/>
            <person name="Crous P."/>
            <person name="Grigoriev I."/>
        </authorList>
    </citation>
    <scope>NUCLEOTIDE SEQUENCE</scope>
    <source>
        <strain evidence="2">Tuck. ex Michener</strain>
    </source>
</reference>
<evidence type="ECO:0000313" key="2">
    <source>
        <dbReference type="EMBL" id="KAF2237470.1"/>
    </source>
</evidence>
<gene>
    <name evidence="2" type="ORF">EV356DRAFT_496270</name>
</gene>
<dbReference type="EMBL" id="ML991780">
    <property type="protein sequence ID" value="KAF2237470.1"/>
    <property type="molecule type" value="Genomic_DNA"/>
</dbReference>
<organism evidence="2 3">
    <name type="scientific">Viridothelium virens</name>
    <name type="common">Speckled blister lichen</name>
    <name type="synonym">Trypethelium virens</name>
    <dbReference type="NCBI Taxonomy" id="1048519"/>
    <lineage>
        <taxon>Eukaryota</taxon>
        <taxon>Fungi</taxon>
        <taxon>Dikarya</taxon>
        <taxon>Ascomycota</taxon>
        <taxon>Pezizomycotina</taxon>
        <taxon>Dothideomycetes</taxon>
        <taxon>Dothideomycetes incertae sedis</taxon>
        <taxon>Trypetheliales</taxon>
        <taxon>Trypetheliaceae</taxon>
        <taxon>Viridothelium</taxon>
    </lineage>
</organism>
<accession>A0A6A6HJ21</accession>
<feature type="region of interest" description="Disordered" evidence="1">
    <location>
        <begin position="41"/>
        <end position="66"/>
    </location>
</feature>
<evidence type="ECO:0000313" key="3">
    <source>
        <dbReference type="Proteomes" id="UP000800092"/>
    </source>
</evidence>
<protein>
    <submittedName>
        <fullName evidence="2">Uncharacterized protein</fullName>
    </submittedName>
</protein>
<sequence length="233" mass="26241">MPDVLWPLFCTAELPLPVLNELLETTRNEDPQIRDVVRILGPDDAGPTASSTTDITKPTVPPLSAQPPDNFAGWSVDDIYAFWKQYVRAKDDVVENRYTAFTFLVADEQTAKDKTVFVCTDAPDWGEGENDVVLKKIRMSFKDAAIDMASFEYLSMAPSEWGMEKGLITDPNPWMKVVGYTENEEVLRFGTPAFARQRKRAALLDASQNGTVDMTRYMEEGNPRFQNMEEAVV</sequence>
<proteinExistence type="predicted"/>
<dbReference type="AlphaFoldDB" id="A0A6A6HJ21"/>
<keyword evidence="3" id="KW-1185">Reference proteome</keyword>
<dbReference type="Proteomes" id="UP000800092">
    <property type="component" value="Unassembled WGS sequence"/>
</dbReference>
<evidence type="ECO:0000256" key="1">
    <source>
        <dbReference type="SAM" id="MobiDB-lite"/>
    </source>
</evidence>
<name>A0A6A6HJ21_VIRVR</name>